<dbReference type="EMBL" id="CAADRA010007001">
    <property type="protein sequence ID" value="VFT98118.1"/>
    <property type="molecule type" value="Genomic_DNA"/>
</dbReference>
<proteinExistence type="predicted"/>
<dbReference type="InterPro" id="IPR018490">
    <property type="entry name" value="cNMP-bd_dom_sf"/>
</dbReference>
<dbReference type="PANTHER" id="PTHR11635:SF152">
    <property type="entry name" value="CAMP-DEPENDENT PROTEIN KINASE TYPE I REGULATORY SUBUNIT-RELATED"/>
    <property type="match status" value="1"/>
</dbReference>
<dbReference type="SUPFAM" id="SSF51206">
    <property type="entry name" value="cAMP-binding domain-like"/>
    <property type="match status" value="2"/>
</dbReference>
<evidence type="ECO:0000313" key="4">
    <source>
        <dbReference type="EMBL" id="VFT98118.1"/>
    </source>
</evidence>
<sequence length="651" mass="71839">MGNDVSTMDVLKNTPFAMFLSEDVVHDISLCFAPLKFKPGATIAFAKQEFLIVARGSADMSTIMPHAQKKVKVMELLCKKKVGDILTHCARGHTLLHRKSSATRRSSAAAGKNVAAMLDLVTVTADKAEGCVLLRLNRDKFVKVRSQHMMNRPISMAMSINKAQRTAEDDWHLVSTIADNQIVDYLAAVPFFSDVKSSRLSGLAGLCTFMIARKDDIVCRENDFGDKFYICVQGMLSVTVATHASHAQAVSNRSMSTLVAASSTRSLDAHRSSVDVSEVLIRRIADGSYFGEISLILNIRRSATVTAVDDSLLVYIDAGAFRNFLKVCPDVKGQLEIVVINRLLQLASKAPSAGFLAALSNDHQTRLAHAGTIVEVAKGCQVVAHGDDPVFYIVLNGKVEVEYALPSGSLYVAMGPGGYFGELSIILQTKSLVQVAARDDSVLLALDPAAFHVIFSRVPELFAEFSIKYLQTDASLEHVINHYDAHEVWLVYLEGRQDNFELKIRYITHGVLLCEDIDEFHFSCDVLTQDERLAQANMILDTYFAQGCDRPVMLSLNLLQDIHAAIDAASVDETLFAHARREVIDQMDVAIFVEFKKSTKYANILAKLVCLTELPSQLSPAMKAHLNFQVFKHRHTHAIINNYTWASASPR</sequence>
<gene>
    <name evidence="4" type="primary">Aste57867_21447</name>
    <name evidence="3" type="ORF">As57867_021378</name>
    <name evidence="4" type="ORF">ASTE57867_21447</name>
</gene>
<feature type="domain" description="RGS" evidence="2">
    <location>
        <begin position="475"/>
        <end position="605"/>
    </location>
</feature>
<dbReference type="GO" id="GO:0005952">
    <property type="term" value="C:cAMP-dependent protein kinase complex"/>
    <property type="evidence" value="ECO:0007669"/>
    <property type="project" value="InterPro"/>
</dbReference>
<evidence type="ECO:0000259" key="1">
    <source>
        <dbReference type="PROSITE" id="PS50042"/>
    </source>
</evidence>
<dbReference type="GO" id="GO:0034236">
    <property type="term" value="F:protein kinase A catalytic subunit binding"/>
    <property type="evidence" value="ECO:0007669"/>
    <property type="project" value="TreeGrafter"/>
</dbReference>
<dbReference type="InterPro" id="IPR016137">
    <property type="entry name" value="RGS"/>
</dbReference>
<dbReference type="OrthoDB" id="196547at2759"/>
<dbReference type="InterPro" id="IPR050503">
    <property type="entry name" value="cAMP-dep_PK_reg_su-like"/>
</dbReference>
<dbReference type="InterPro" id="IPR036305">
    <property type="entry name" value="RGS_sf"/>
</dbReference>
<dbReference type="InterPro" id="IPR000595">
    <property type="entry name" value="cNMP-bd_dom"/>
</dbReference>
<dbReference type="GO" id="GO:0004862">
    <property type="term" value="F:cAMP-dependent protein kinase inhibitor activity"/>
    <property type="evidence" value="ECO:0007669"/>
    <property type="project" value="TreeGrafter"/>
</dbReference>
<name>A0A485LHH5_9STRA</name>
<dbReference type="Pfam" id="PF00027">
    <property type="entry name" value="cNMP_binding"/>
    <property type="match status" value="2"/>
</dbReference>
<dbReference type="PROSITE" id="PS00889">
    <property type="entry name" value="CNMP_BINDING_2"/>
    <property type="match status" value="1"/>
</dbReference>
<dbReference type="Gene3D" id="2.60.120.10">
    <property type="entry name" value="Jelly Rolls"/>
    <property type="match status" value="2"/>
</dbReference>
<dbReference type="SUPFAM" id="SSF48097">
    <property type="entry name" value="Regulator of G-protein signaling, RGS"/>
    <property type="match status" value="1"/>
</dbReference>
<organism evidence="4 5">
    <name type="scientific">Aphanomyces stellatus</name>
    <dbReference type="NCBI Taxonomy" id="120398"/>
    <lineage>
        <taxon>Eukaryota</taxon>
        <taxon>Sar</taxon>
        <taxon>Stramenopiles</taxon>
        <taxon>Oomycota</taxon>
        <taxon>Saprolegniomycetes</taxon>
        <taxon>Saprolegniales</taxon>
        <taxon>Verrucalvaceae</taxon>
        <taxon>Aphanomyces</taxon>
    </lineage>
</organism>
<dbReference type="EMBL" id="VJMH01006975">
    <property type="protein sequence ID" value="KAF0686784.1"/>
    <property type="molecule type" value="Genomic_DNA"/>
</dbReference>
<dbReference type="Pfam" id="PF00615">
    <property type="entry name" value="RGS"/>
    <property type="match status" value="1"/>
</dbReference>
<dbReference type="SMART" id="SM00100">
    <property type="entry name" value="cNMP"/>
    <property type="match status" value="2"/>
</dbReference>
<reference evidence="3" key="2">
    <citation type="submission" date="2019-06" db="EMBL/GenBank/DDBJ databases">
        <title>Genomics analysis of Aphanomyces spp. identifies a new class of oomycete effector associated with host adaptation.</title>
        <authorList>
            <person name="Gaulin E."/>
        </authorList>
    </citation>
    <scope>NUCLEOTIDE SEQUENCE</scope>
    <source>
        <strain evidence="3">CBS 578.67</strain>
    </source>
</reference>
<evidence type="ECO:0000313" key="5">
    <source>
        <dbReference type="Proteomes" id="UP000332933"/>
    </source>
</evidence>
<dbReference type="InterPro" id="IPR018488">
    <property type="entry name" value="cNMP-bd_CS"/>
</dbReference>
<feature type="domain" description="Cyclic nucleotide-binding" evidence="1">
    <location>
        <begin position="355"/>
        <end position="472"/>
    </location>
</feature>
<dbReference type="PROSITE" id="PS50042">
    <property type="entry name" value="CNMP_BINDING_3"/>
    <property type="match status" value="2"/>
</dbReference>
<feature type="domain" description="Cyclic nucleotide-binding" evidence="1">
    <location>
        <begin position="191"/>
        <end position="332"/>
    </location>
</feature>
<dbReference type="GO" id="GO:0030552">
    <property type="term" value="F:cAMP binding"/>
    <property type="evidence" value="ECO:0007669"/>
    <property type="project" value="TreeGrafter"/>
</dbReference>
<accession>A0A485LHH5</accession>
<dbReference type="SMART" id="SM00315">
    <property type="entry name" value="RGS"/>
    <property type="match status" value="1"/>
</dbReference>
<dbReference type="PANTHER" id="PTHR11635">
    <property type="entry name" value="CAMP-DEPENDENT PROTEIN KINASE REGULATORY CHAIN"/>
    <property type="match status" value="1"/>
</dbReference>
<keyword evidence="5" id="KW-1185">Reference proteome</keyword>
<dbReference type="CDD" id="cd00038">
    <property type="entry name" value="CAP_ED"/>
    <property type="match status" value="2"/>
</dbReference>
<dbReference type="GO" id="GO:0005829">
    <property type="term" value="C:cytosol"/>
    <property type="evidence" value="ECO:0007669"/>
    <property type="project" value="TreeGrafter"/>
</dbReference>
<dbReference type="AlphaFoldDB" id="A0A485LHH5"/>
<protein>
    <submittedName>
        <fullName evidence="4">Aste57867_21447 protein</fullName>
    </submittedName>
</protein>
<evidence type="ECO:0000259" key="2">
    <source>
        <dbReference type="PROSITE" id="PS50132"/>
    </source>
</evidence>
<dbReference type="PROSITE" id="PS50132">
    <property type="entry name" value="RGS"/>
    <property type="match status" value="1"/>
</dbReference>
<dbReference type="InterPro" id="IPR014710">
    <property type="entry name" value="RmlC-like_jellyroll"/>
</dbReference>
<evidence type="ECO:0000313" key="3">
    <source>
        <dbReference type="EMBL" id="KAF0686784.1"/>
    </source>
</evidence>
<reference evidence="4 5" key="1">
    <citation type="submission" date="2019-03" db="EMBL/GenBank/DDBJ databases">
        <authorList>
            <person name="Gaulin E."/>
            <person name="Dumas B."/>
        </authorList>
    </citation>
    <scope>NUCLEOTIDE SEQUENCE [LARGE SCALE GENOMIC DNA]</scope>
    <source>
        <strain evidence="4">CBS 568.67</strain>
    </source>
</reference>
<dbReference type="Proteomes" id="UP000332933">
    <property type="component" value="Unassembled WGS sequence"/>
</dbReference>
<dbReference type="InterPro" id="IPR044926">
    <property type="entry name" value="RGS_subdomain_2"/>
</dbReference>
<dbReference type="Gene3D" id="1.10.167.10">
    <property type="entry name" value="Regulator of G-protein Signalling 4, domain 2"/>
    <property type="match status" value="1"/>
</dbReference>